<evidence type="ECO:0000313" key="3">
    <source>
        <dbReference type="Proteomes" id="UP000198923"/>
    </source>
</evidence>
<name>A0A1G8CNY1_9ACTN</name>
<accession>A0A1G8CNY1</accession>
<keyword evidence="3" id="KW-1185">Reference proteome</keyword>
<dbReference type="STRING" id="504805.SAMN05421505_11680"/>
<evidence type="ECO:0000256" key="1">
    <source>
        <dbReference type="SAM" id="Phobius"/>
    </source>
</evidence>
<reference evidence="2 3" key="1">
    <citation type="submission" date="2016-10" db="EMBL/GenBank/DDBJ databases">
        <authorList>
            <person name="de Groot N.N."/>
        </authorList>
    </citation>
    <scope>NUCLEOTIDE SEQUENCE [LARGE SCALE GENOMIC DNA]</scope>
    <source>
        <strain evidence="2 3">CPCC 201354</strain>
    </source>
</reference>
<protein>
    <submittedName>
        <fullName evidence="2">Uncharacterized protein</fullName>
    </submittedName>
</protein>
<evidence type="ECO:0000313" key="2">
    <source>
        <dbReference type="EMBL" id="SDH46959.1"/>
    </source>
</evidence>
<feature type="transmembrane region" description="Helical" evidence="1">
    <location>
        <begin position="23"/>
        <end position="42"/>
    </location>
</feature>
<organism evidence="2 3">
    <name type="scientific">Sinosporangium album</name>
    <dbReference type="NCBI Taxonomy" id="504805"/>
    <lineage>
        <taxon>Bacteria</taxon>
        <taxon>Bacillati</taxon>
        <taxon>Actinomycetota</taxon>
        <taxon>Actinomycetes</taxon>
        <taxon>Streptosporangiales</taxon>
        <taxon>Streptosporangiaceae</taxon>
        <taxon>Sinosporangium</taxon>
    </lineage>
</organism>
<sequence>MIFAVVCVAVSGALHMLAGGGAVRLSLLVAAMALLAAGAYALGGRPRGLGVILGAGFTSQYGLHHLFSWGNAESITHAMHSEHSTGFGMFFVHAAAALASCLWLSRGESSLASLLELVTFLASTSLARLLPRLLVLLVPYERTAAPAVADLSEPPVTTLLAASVTRRGPPLSFSVL</sequence>
<keyword evidence="1" id="KW-0812">Transmembrane</keyword>
<gene>
    <name evidence="2" type="ORF">SAMN05421505_11680</name>
</gene>
<dbReference type="Proteomes" id="UP000198923">
    <property type="component" value="Unassembled WGS sequence"/>
</dbReference>
<feature type="transmembrane region" description="Helical" evidence="1">
    <location>
        <begin position="87"/>
        <end position="104"/>
    </location>
</feature>
<feature type="transmembrane region" description="Helical" evidence="1">
    <location>
        <begin position="49"/>
        <end position="67"/>
    </location>
</feature>
<dbReference type="AlphaFoldDB" id="A0A1G8CNY1"/>
<dbReference type="EMBL" id="FNCN01000016">
    <property type="protein sequence ID" value="SDH46959.1"/>
    <property type="molecule type" value="Genomic_DNA"/>
</dbReference>
<proteinExistence type="predicted"/>
<keyword evidence="1" id="KW-1133">Transmembrane helix</keyword>
<keyword evidence="1" id="KW-0472">Membrane</keyword>